<evidence type="ECO:0000313" key="2">
    <source>
        <dbReference type="EMBL" id="UJG42702.1"/>
    </source>
</evidence>
<feature type="transmembrane region" description="Helical" evidence="1">
    <location>
        <begin position="54"/>
        <end position="80"/>
    </location>
</feature>
<feature type="transmembrane region" description="Helical" evidence="1">
    <location>
        <begin position="242"/>
        <end position="261"/>
    </location>
</feature>
<feature type="transmembrane region" description="Helical" evidence="1">
    <location>
        <begin position="101"/>
        <end position="122"/>
    </location>
</feature>
<sequence>MKEVIRFKHYFGYGRTRSILKKNSRAKLIFLILNIIQCFFYILISLSWSYLNIYFFLLTATKLVVIYSLVMFPLVVFVDNKEVLPLWNIKENRKKIIEEKILFNLVNALKFFLLNVGIILILKFSGVIEKWDKTNPSITVSFYTPNALEAILIGLLVILCFFSIIIINYWFSLRFIRIEGFVEETQLLKLNKKKILSGTVPFLCLFWFVLWGLLDQGFMLNKLNRNFEGAEKMFDFIVKANFWVLIWEISILIILFIALMADVKRMKRFDIQIATKMIIPK</sequence>
<organism evidence="2">
    <name type="scientific">Candidatus Heimdallarchaeum endolithica</name>
    <dbReference type="NCBI Taxonomy" id="2876572"/>
    <lineage>
        <taxon>Archaea</taxon>
        <taxon>Promethearchaeati</taxon>
        <taxon>Candidatus Heimdallarchaeota</taxon>
        <taxon>Candidatus Heimdallarchaeia (ex Rinke et al. 2021) (nom. nud.)</taxon>
        <taxon>Candidatus Heimdallarchaeales</taxon>
        <taxon>Candidatus Heimdallarchaeaceae</taxon>
        <taxon>Candidatus Heimdallarchaeum</taxon>
    </lineage>
</organism>
<dbReference type="Proteomes" id="UP001200513">
    <property type="component" value="Chromosome"/>
</dbReference>
<reference evidence="2" key="1">
    <citation type="journal article" date="2022" name="Nat. Microbiol.">
        <title>Unique mobile elements and scalable gene flow at the prokaryote-eukaryote boundary revealed by circularized Asgard archaea genomes.</title>
        <authorList>
            <person name="Wu F."/>
            <person name="Speth D.R."/>
            <person name="Philosof A."/>
            <person name="Cremiere A."/>
            <person name="Narayanan A."/>
            <person name="Barco R.A."/>
            <person name="Connon S.A."/>
            <person name="Amend J.P."/>
            <person name="Antoshechkin I.A."/>
            <person name="Orphan V.J."/>
        </authorList>
    </citation>
    <scope>NUCLEOTIDE SEQUENCE</scope>
    <source>
        <strain evidence="2">PR6</strain>
    </source>
</reference>
<feature type="transmembrane region" description="Helical" evidence="1">
    <location>
        <begin position="150"/>
        <end position="171"/>
    </location>
</feature>
<keyword evidence="1" id="KW-0472">Membrane</keyword>
<name>A0A9Y1FMH3_9ARCH</name>
<evidence type="ECO:0000256" key="1">
    <source>
        <dbReference type="SAM" id="Phobius"/>
    </source>
</evidence>
<keyword evidence="1" id="KW-0812">Transmembrane</keyword>
<accession>A0A9Y1FMH3</accession>
<gene>
    <name evidence="2" type="ORF">K9W46_09950</name>
</gene>
<dbReference type="AlphaFoldDB" id="A0A9Y1FMH3"/>
<feature type="transmembrane region" description="Helical" evidence="1">
    <location>
        <begin position="195"/>
        <end position="214"/>
    </location>
</feature>
<dbReference type="EMBL" id="CP084167">
    <property type="protein sequence ID" value="UJG42702.1"/>
    <property type="molecule type" value="Genomic_DNA"/>
</dbReference>
<feature type="transmembrane region" description="Helical" evidence="1">
    <location>
        <begin position="28"/>
        <end position="48"/>
    </location>
</feature>
<keyword evidence="1" id="KW-1133">Transmembrane helix</keyword>
<protein>
    <submittedName>
        <fullName evidence="2">Uncharacterized protein</fullName>
    </submittedName>
</protein>
<proteinExistence type="predicted"/>